<name>A0AAE0KAM3_9PEZI</name>
<organism evidence="2 3">
    <name type="scientific">Lasiosphaeria ovina</name>
    <dbReference type="NCBI Taxonomy" id="92902"/>
    <lineage>
        <taxon>Eukaryota</taxon>
        <taxon>Fungi</taxon>
        <taxon>Dikarya</taxon>
        <taxon>Ascomycota</taxon>
        <taxon>Pezizomycotina</taxon>
        <taxon>Sordariomycetes</taxon>
        <taxon>Sordariomycetidae</taxon>
        <taxon>Sordariales</taxon>
        <taxon>Lasiosphaeriaceae</taxon>
        <taxon>Lasiosphaeria</taxon>
    </lineage>
</organism>
<feature type="region of interest" description="Disordered" evidence="1">
    <location>
        <begin position="1"/>
        <end position="97"/>
    </location>
</feature>
<feature type="compositionally biased region" description="Polar residues" evidence="1">
    <location>
        <begin position="136"/>
        <end position="145"/>
    </location>
</feature>
<gene>
    <name evidence="2" type="ORF">B0T24DRAFT_678605</name>
</gene>
<keyword evidence="3" id="KW-1185">Reference proteome</keyword>
<proteinExistence type="predicted"/>
<evidence type="ECO:0000313" key="2">
    <source>
        <dbReference type="EMBL" id="KAK3373131.1"/>
    </source>
</evidence>
<protein>
    <submittedName>
        <fullName evidence="2">Uncharacterized protein</fullName>
    </submittedName>
</protein>
<evidence type="ECO:0000313" key="3">
    <source>
        <dbReference type="Proteomes" id="UP001287356"/>
    </source>
</evidence>
<feature type="compositionally biased region" description="Basic and acidic residues" evidence="1">
    <location>
        <begin position="337"/>
        <end position="352"/>
    </location>
</feature>
<feature type="compositionally biased region" description="Polar residues" evidence="1">
    <location>
        <begin position="77"/>
        <end position="88"/>
    </location>
</feature>
<sequence length="423" mass="46070">METIHELNPESPINMMHLYPTPGKPRTPQQTTAEAMPAAFLPSPISPPVPDQDTHTPKPKSNLTRNPSSRVRDWVKGSSSSRQGTSGKTPGAPPASRLEALQIVHLGGRRVGEADYELARSTSTVSAPAERRLQRSRSSSADSRVTQWFDLYQDSVVPFAPMQLQLQPQAQAQAESHPQLPGAPMASRRLQHRPSKSEGLRPAPLRVPSTELKEPGSGSQPSTAALARKNSKWKPLPGVPAQQQQLAAFTAQPQPRQPVIPPYSSSSSSSQLDRPLLPTKALQDSLAHLVRREKDQIMVISTTLGSSSTPPPTPDSDAGGRAAAQPSSSSSSSSSRPAERRKERTPPPRDPRAQQPAAVSAQKLLPHTRSERMWLHENYRGEAPFLSAWGLDIQRPEDRAEGLDILRDLIRSEARGGEVRGRN</sequence>
<dbReference type="AlphaFoldDB" id="A0AAE0KAM3"/>
<feature type="region of interest" description="Disordered" evidence="1">
    <location>
        <begin position="119"/>
        <end position="145"/>
    </location>
</feature>
<dbReference type="Proteomes" id="UP001287356">
    <property type="component" value="Unassembled WGS sequence"/>
</dbReference>
<feature type="region of interest" description="Disordered" evidence="1">
    <location>
        <begin position="167"/>
        <end position="274"/>
    </location>
</feature>
<feature type="compositionally biased region" description="Polar residues" evidence="1">
    <location>
        <begin position="59"/>
        <end position="69"/>
    </location>
</feature>
<dbReference type="EMBL" id="JAULSN010000004">
    <property type="protein sequence ID" value="KAK3373131.1"/>
    <property type="molecule type" value="Genomic_DNA"/>
</dbReference>
<feature type="compositionally biased region" description="Low complexity" evidence="1">
    <location>
        <begin position="240"/>
        <end position="254"/>
    </location>
</feature>
<accession>A0AAE0KAM3</accession>
<reference evidence="2" key="2">
    <citation type="submission" date="2023-06" db="EMBL/GenBank/DDBJ databases">
        <authorList>
            <consortium name="Lawrence Berkeley National Laboratory"/>
            <person name="Haridas S."/>
            <person name="Hensen N."/>
            <person name="Bonometti L."/>
            <person name="Westerberg I."/>
            <person name="Brannstrom I.O."/>
            <person name="Guillou S."/>
            <person name="Cros-Aarteil S."/>
            <person name="Calhoun S."/>
            <person name="Kuo A."/>
            <person name="Mondo S."/>
            <person name="Pangilinan J."/>
            <person name="Riley R."/>
            <person name="Labutti K."/>
            <person name="Andreopoulos B."/>
            <person name="Lipzen A."/>
            <person name="Chen C."/>
            <person name="Yanf M."/>
            <person name="Daum C."/>
            <person name="Ng V."/>
            <person name="Clum A."/>
            <person name="Steindorff A."/>
            <person name="Ohm R."/>
            <person name="Martin F."/>
            <person name="Silar P."/>
            <person name="Natvig D."/>
            <person name="Lalanne C."/>
            <person name="Gautier V."/>
            <person name="Ament-Velasquez S.L."/>
            <person name="Kruys A."/>
            <person name="Hutchinson M.I."/>
            <person name="Powell A.J."/>
            <person name="Barry K."/>
            <person name="Miller A.N."/>
            <person name="Grigoriev I.V."/>
            <person name="Debuchy R."/>
            <person name="Gladieux P."/>
            <person name="Thoren M.H."/>
            <person name="Johannesson H."/>
        </authorList>
    </citation>
    <scope>NUCLEOTIDE SEQUENCE</scope>
    <source>
        <strain evidence="2">CBS 958.72</strain>
    </source>
</reference>
<comment type="caution">
    <text evidence="2">The sequence shown here is derived from an EMBL/GenBank/DDBJ whole genome shotgun (WGS) entry which is preliminary data.</text>
</comment>
<evidence type="ECO:0000256" key="1">
    <source>
        <dbReference type="SAM" id="MobiDB-lite"/>
    </source>
</evidence>
<feature type="region of interest" description="Disordered" evidence="1">
    <location>
        <begin position="301"/>
        <end position="365"/>
    </location>
</feature>
<reference evidence="2" key="1">
    <citation type="journal article" date="2023" name="Mol. Phylogenet. Evol.">
        <title>Genome-scale phylogeny and comparative genomics of the fungal order Sordariales.</title>
        <authorList>
            <person name="Hensen N."/>
            <person name="Bonometti L."/>
            <person name="Westerberg I."/>
            <person name="Brannstrom I.O."/>
            <person name="Guillou S."/>
            <person name="Cros-Aarteil S."/>
            <person name="Calhoun S."/>
            <person name="Haridas S."/>
            <person name="Kuo A."/>
            <person name="Mondo S."/>
            <person name="Pangilinan J."/>
            <person name="Riley R."/>
            <person name="LaButti K."/>
            <person name="Andreopoulos B."/>
            <person name="Lipzen A."/>
            <person name="Chen C."/>
            <person name="Yan M."/>
            <person name="Daum C."/>
            <person name="Ng V."/>
            <person name="Clum A."/>
            <person name="Steindorff A."/>
            <person name="Ohm R.A."/>
            <person name="Martin F."/>
            <person name="Silar P."/>
            <person name="Natvig D.O."/>
            <person name="Lalanne C."/>
            <person name="Gautier V."/>
            <person name="Ament-Velasquez S.L."/>
            <person name="Kruys A."/>
            <person name="Hutchinson M.I."/>
            <person name="Powell A.J."/>
            <person name="Barry K."/>
            <person name="Miller A.N."/>
            <person name="Grigoriev I.V."/>
            <person name="Debuchy R."/>
            <person name="Gladieux P."/>
            <person name="Hiltunen Thoren M."/>
            <person name="Johannesson H."/>
        </authorList>
    </citation>
    <scope>NUCLEOTIDE SEQUENCE</scope>
    <source>
        <strain evidence="2">CBS 958.72</strain>
    </source>
</reference>